<feature type="domain" description="YARHG" evidence="1">
    <location>
        <begin position="175"/>
        <end position="257"/>
    </location>
</feature>
<dbReference type="AlphaFoldDB" id="A0AAP2D980"/>
<comment type="caution">
    <text evidence="2">The sequence shown here is derived from an EMBL/GenBank/DDBJ whole genome shotgun (WGS) entry which is preliminary data.</text>
</comment>
<dbReference type="Proteomes" id="UP001319180">
    <property type="component" value="Unassembled WGS sequence"/>
</dbReference>
<dbReference type="PROSITE" id="PS51257">
    <property type="entry name" value="PROKAR_LIPOPROTEIN"/>
    <property type="match status" value="1"/>
</dbReference>
<dbReference type="Pfam" id="PF13308">
    <property type="entry name" value="YARHG"/>
    <property type="match status" value="1"/>
</dbReference>
<evidence type="ECO:0000313" key="3">
    <source>
        <dbReference type="Proteomes" id="UP001319180"/>
    </source>
</evidence>
<name>A0AAP2D980_9BACT</name>
<protein>
    <submittedName>
        <fullName evidence="2">YARHG domain-containing protein</fullName>
    </submittedName>
</protein>
<accession>A0AAP2D980</accession>
<dbReference type="InterPro" id="IPR025582">
    <property type="entry name" value="YARHG_dom"/>
</dbReference>
<dbReference type="SMART" id="SM01324">
    <property type="entry name" value="YARHG"/>
    <property type="match status" value="1"/>
</dbReference>
<proteinExistence type="predicted"/>
<dbReference type="InterPro" id="IPR038434">
    <property type="entry name" value="YARHG_sf"/>
</dbReference>
<keyword evidence="3" id="KW-1185">Reference proteome</keyword>
<dbReference type="RefSeq" id="WP_254090038.1">
    <property type="nucleotide sequence ID" value="NZ_JAHESC010000011.1"/>
</dbReference>
<sequence length="268" mass="30502">MKKSSILLISCLAIACGQKKEAPITPEAAETPVTFVVKKDARKIGPEKPPEQTRIEEAIEKLQANADMPCIGYWVGMFGKNKINIAIAEIKDGKAIGYTVCAGNFRPVTGTATASEDLYQIVLDEPGTDQYDGHFVFSIHLKNNSLEGTWTPFKKGIVADKTFTLTKRAYTYDPENGMFPESSSRLLSESDVSNLNEEELGFMRNEIYARHGYSFKDLQDRRQFDTVTWYIPMGIDVRQKLTDIEVQNIDLIYRYEEYYHENYDDYGR</sequence>
<evidence type="ECO:0000313" key="2">
    <source>
        <dbReference type="EMBL" id="MBT1686801.1"/>
    </source>
</evidence>
<reference evidence="2 3" key="1">
    <citation type="submission" date="2021-05" db="EMBL/GenBank/DDBJ databases">
        <title>A Polyphasic approach of four new species of the genus Ohtaekwangia: Ohtaekwangia histidinii sp. nov., Ohtaekwangia cretensis sp. nov., Ohtaekwangia indiensis sp. nov., Ohtaekwangia reichenbachii sp. nov. from diverse environment.</title>
        <authorList>
            <person name="Octaviana S."/>
        </authorList>
    </citation>
    <scope>NUCLEOTIDE SEQUENCE [LARGE SCALE GENOMIC DNA]</scope>
    <source>
        <strain evidence="2 3">PWU37</strain>
    </source>
</reference>
<organism evidence="2 3">
    <name type="scientific">Dawidia soli</name>
    <dbReference type="NCBI Taxonomy" id="2782352"/>
    <lineage>
        <taxon>Bacteria</taxon>
        <taxon>Pseudomonadati</taxon>
        <taxon>Bacteroidota</taxon>
        <taxon>Cytophagia</taxon>
        <taxon>Cytophagales</taxon>
        <taxon>Chryseotaleaceae</taxon>
        <taxon>Dawidia</taxon>
    </lineage>
</organism>
<evidence type="ECO:0000259" key="1">
    <source>
        <dbReference type="SMART" id="SM01324"/>
    </source>
</evidence>
<gene>
    <name evidence="2" type="ORF">KK078_09545</name>
</gene>
<dbReference type="EMBL" id="JAHESC010000011">
    <property type="protein sequence ID" value="MBT1686801.1"/>
    <property type="molecule type" value="Genomic_DNA"/>
</dbReference>
<dbReference type="Gene3D" id="1.20.58.1690">
    <property type="match status" value="1"/>
</dbReference>